<evidence type="ECO:0008006" key="3">
    <source>
        <dbReference type="Google" id="ProtNLM"/>
    </source>
</evidence>
<evidence type="ECO:0000313" key="1">
    <source>
        <dbReference type="EMBL" id="MCY0790319.1"/>
    </source>
</evidence>
<dbReference type="AlphaFoldDB" id="A0A9Q4GRE2"/>
<name>A0A9Q4GRE2_MORMO</name>
<dbReference type="RefSeq" id="WP_260249956.1">
    <property type="nucleotide sequence ID" value="NZ_JALMEJ010000013.1"/>
</dbReference>
<evidence type="ECO:0000313" key="2">
    <source>
        <dbReference type="Proteomes" id="UP001076655"/>
    </source>
</evidence>
<sequence length="327" mass="35852">MMQKEIVQPVSADTGVIEQFADNPSPCAPLTPSAETRYLKAMAQTDHYHRRYNPSYALLDEAEPAPVIPASLFRSGCPATHTDTKYADMAERAMASLLRLSGLTSTRPARFLLLTSPQPAGHKEYDTPLFPELTQFAPVKECVTAVFADGQPNTMLAWAVLMEWAQHSDPVYIVAAAHHAARFAQNSPEPFTLKGETRILSSHGRRSHCRMIADKLPEILQAPSVIIREIYSTPAHPLHYISCREGHFHIPQFSRFMLISEDGSPAAADKSGLLQLNTPLLTPLPAQRLLTTDICEQGTGCACGSTLPWISYCGSIAARDDLSGDEI</sequence>
<protein>
    <recommendedName>
        <fullName evidence="3">Acyl-protein synthetase LuxE domain-containing protein</fullName>
    </recommendedName>
</protein>
<proteinExistence type="predicted"/>
<dbReference type="EMBL" id="JAPNMI010000005">
    <property type="protein sequence ID" value="MCY0790319.1"/>
    <property type="molecule type" value="Genomic_DNA"/>
</dbReference>
<comment type="caution">
    <text evidence="1">The sequence shown here is derived from an EMBL/GenBank/DDBJ whole genome shotgun (WGS) entry which is preliminary data.</text>
</comment>
<gene>
    <name evidence="1" type="ORF">N0392_11565</name>
</gene>
<dbReference type="Proteomes" id="UP001076655">
    <property type="component" value="Unassembled WGS sequence"/>
</dbReference>
<reference evidence="1" key="1">
    <citation type="submission" date="2022-08" db="EMBL/GenBank/DDBJ databases">
        <authorList>
            <person name="Dale J.L."/>
        </authorList>
    </citation>
    <scope>NUCLEOTIDE SEQUENCE</scope>
    <source>
        <strain evidence="1">2022EL-00758</strain>
    </source>
</reference>
<organism evidence="1 2">
    <name type="scientific">Morganella morganii</name>
    <name type="common">Proteus morganii</name>
    <dbReference type="NCBI Taxonomy" id="582"/>
    <lineage>
        <taxon>Bacteria</taxon>
        <taxon>Pseudomonadati</taxon>
        <taxon>Pseudomonadota</taxon>
        <taxon>Gammaproteobacteria</taxon>
        <taxon>Enterobacterales</taxon>
        <taxon>Morganellaceae</taxon>
        <taxon>Morganella</taxon>
    </lineage>
</organism>
<accession>A0A9Q4GRE2</accession>